<evidence type="ECO:0000256" key="12">
    <source>
        <dbReference type="ARBA" id="ARBA00023204"/>
    </source>
</evidence>
<evidence type="ECO:0000256" key="15">
    <source>
        <dbReference type="SAM" id="Coils"/>
    </source>
</evidence>
<comment type="caution">
    <text evidence="18">The sequence shown here is derived from an EMBL/GenBank/DDBJ whole genome shotgun (WGS) entry which is preliminary data.</text>
</comment>
<dbReference type="GO" id="GO:0008270">
    <property type="term" value="F:zinc ion binding"/>
    <property type="evidence" value="ECO:0007669"/>
    <property type="project" value="UniProtKB-KW"/>
</dbReference>
<feature type="compositionally biased region" description="Gly residues" evidence="16">
    <location>
        <begin position="781"/>
        <end position="793"/>
    </location>
</feature>
<evidence type="ECO:0000313" key="18">
    <source>
        <dbReference type="EMBL" id="GAX80058.1"/>
    </source>
</evidence>
<feature type="region of interest" description="Disordered" evidence="16">
    <location>
        <begin position="636"/>
        <end position="656"/>
    </location>
</feature>
<keyword evidence="11" id="KW-0833">Ubl conjugation pathway</keyword>
<keyword evidence="19" id="KW-1185">Reference proteome</keyword>
<reference evidence="18 19" key="1">
    <citation type="submission" date="2017-08" db="EMBL/GenBank/DDBJ databases">
        <title>Acidophilic green algal genome provides insights into adaptation to an acidic environment.</title>
        <authorList>
            <person name="Hirooka S."/>
            <person name="Hirose Y."/>
            <person name="Kanesaki Y."/>
            <person name="Higuchi S."/>
            <person name="Fujiwara T."/>
            <person name="Onuma R."/>
            <person name="Era A."/>
            <person name="Ohbayashi R."/>
            <person name="Uzuka A."/>
            <person name="Nozaki H."/>
            <person name="Yoshikawa H."/>
            <person name="Miyagishima S.Y."/>
        </authorList>
    </citation>
    <scope>NUCLEOTIDE SEQUENCE [LARGE SCALE GENOMIC DNA]</scope>
    <source>
        <strain evidence="18 19">NIES-2499</strain>
    </source>
</reference>
<keyword evidence="14" id="KW-0862">Zinc</keyword>
<dbReference type="SMART" id="SM00184">
    <property type="entry name" value="RING"/>
    <property type="match status" value="1"/>
</dbReference>
<dbReference type="CDD" id="cd16450">
    <property type="entry name" value="mRING-C3HGC3_RFWD3"/>
    <property type="match status" value="1"/>
</dbReference>
<dbReference type="GO" id="GO:0005634">
    <property type="term" value="C:nucleus"/>
    <property type="evidence" value="ECO:0007669"/>
    <property type="project" value="UniProtKB-SubCell"/>
</dbReference>
<dbReference type="PROSITE" id="PS50089">
    <property type="entry name" value="ZF_RING_2"/>
    <property type="match status" value="1"/>
</dbReference>
<gene>
    <name evidence="18" type="ORF">CEUSTIGMA_g7497.t1</name>
</gene>
<feature type="domain" description="RING-type" evidence="17">
    <location>
        <begin position="56"/>
        <end position="99"/>
    </location>
</feature>
<evidence type="ECO:0000256" key="13">
    <source>
        <dbReference type="ARBA" id="ARBA00023242"/>
    </source>
</evidence>
<dbReference type="InterPro" id="IPR056527">
    <property type="entry name" value="WD40_RFWD3"/>
</dbReference>
<dbReference type="AlphaFoldDB" id="A0A250XAF1"/>
<evidence type="ECO:0000259" key="17">
    <source>
        <dbReference type="PROSITE" id="PS50089"/>
    </source>
</evidence>
<dbReference type="EC" id="2.3.2.27" evidence="5"/>
<evidence type="ECO:0000256" key="16">
    <source>
        <dbReference type="SAM" id="MobiDB-lite"/>
    </source>
</evidence>
<feature type="compositionally biased region" description="Low complexity" evidence="16">
    <location>
        <begin position="794"/>
        <end position="804"/>
    </location>
</feature>
<feature type="compositionally biased region" description="Polar residues" evidence="16">
    <location>
        <begin position="258"/>
        <end position="281"/>
    </location>
</feature>
<evidence type="ECO:0000313" key="19">
    <source>
        <dbReference type="Proteomes" id="UP000232323"/>
    </source>
</evidence>
<feature type="region of interest" description="Disordered" evidence="16">
    <location>
        <begin position="252"/>
        <end position="299"/>
    </location>
</feature>
<keyword evidence="13" id="KW-0539">Nucleus</keyword>
<keyword evidence="10" id="KW-0227">DNA damage</keyword>
<dbReference type="EMBL" id="BEGY01000048">
    <property type="protein sequence ID" value="GAX80058.1"/>
    <property type="molecule type" value="Genomic_DNA"/>
</dbReference>
<evidence type="ECO:0000256" key="3">
    <source>
        <dbReference type="ARBA" id="ARBA00004496"/>
    </source>
</evidence>
<evidence type="ECO:0000256" key="10">
    <source>
        <dbReference type="ARBA" id="ARBA00022763"/>
    </source>
</evidence>
<evidence type="ECO:0000256" key="8">
    <source>
        <dbReference type="ARBA" id="ARBA00022679"/>
    </source>
</evidence>
<keyword evidence="14" id="KW-0863">Zinc-finger</keyword>
<feature type="compositionally biased region" description="Basic and acidic residues" evidence="16">
    <location>
        <begin position="639"/>
        <end position="656"/>
    </location>
</feature>
<dbReference type="STRING" id="1157962.A0A250XAF1"/>
<comment type="catalytic activity">
    <reaction evidence="1">
        <text>S-ubiquitinyl-[E2 ubiquitin-conjugating enzyme]-L-cysteine + [acceptor protein]-L-lysine = [E2 ubiquitin-conjugating enzyme]-L-cysteine + N(6)-ubiquitinyl-[acceptor protein]-L-lysine.</text>
        <dbReference type="EC" id="2.3.2.27"/>
    </reaction>
</comment>
<evidence type="ECO:0000256" key="9">
    <source>
        <dbReference type="ARBA" id="ARBA00022737"/>
    </source>
</evidence>
<accession>A0A250XAF1</accession>
<keyword evidence="9" id="KW-0677">Repeat</keyword>
<evidence type="ECO:0000256" key="7">
    <source>
        <dbReference type="ARBA" id="ARBA00022574"/>
    </source>
</evidence>
<evidence type="ECO:0000256" key="5">
    <source>
        <dbReference type="ARBA" id="ARBA00012483"/>
    </source>
</evidence>
<evidence type="ECO:0000256" key="11">
    <source>
        <dbReference type="ARBA" id="ARBA00022786"/>
    </source>
</evidence>
<keyword evidence="12" id="KW-0234">DNA repair</keyword>
<evidence type="ECO:0000256" key="6">
    <source>
        <dbReference type="ARBA" id="ARBA00022490"/>
    </source>
</evidence>
<feature type="coiled-coil region" evidence="15">
    <location>
        <begin position="125"/>
        <end position="159"/>
    </location>
</feature>
<name>A0A250XAF1_9CHLO</name>
<dbReference type="PANTHER" id="PTHR16047">
    <property type="entry name" value="RFWD3 PROTEIN"/>
    <property type="match status" value="1"/>
</dbReference>
<dbReference type="InterPro" id="IPR036322">
    <property type="entry name" value="WD40_repeat_dom_sf"/>
</dbReference>
<dbReference type="GO" id="GO:0061630">
    <property type="term" value="F:ubiquitin protein ligase activity"/>
    <property type="evidence" value="ECO:0007669"/>
    <property type="project" value="UniProtKB-EC"/>
</dbReference>
<dbReference type="Pfam" id="PF13639">
    <property type="entry name" value="zf-RING_2"/>
    <property type="match status" value="1"/>
</dbReference>
<evidence type="ECO:0000256" key="14">
    <source>
        <dbReference type="PROSITE-ProRule" id="PRU00175"/>
    </source>
</evidence>
<keyword evidence="15" id="KW-0175">Coiled coil</keyword>
<keyword evidence="14" id="KW-0479">Metal-binding</keyword>
<dbReference type="GO" id="GO:0005737">
    <property type="term" value="C:cytoplasm"/>
    <property type="evidence" value="ECO:0007669"/>
    <property type="project" value="UniProtKB-SubCell"/>
</dbReference>
<proteinExistence type="predicted"/>
<dbReference type="SUPFAM" id="SSF50978">
    <property type="entry name" value="WD40 repeat-like"/>
    <property type="match status" value="1"/>
</dbReference>
<dbReference type="InterPro" id="IPR013083">
    <property type="entry name" value="Znf_RING/FYVE/PHD"/>
</dbReference>
<dbReference type="InterPro" id="IPR037381">
    <property type="entry name" value="RFWD3"/>
</dbReference>
<evidence type="ECO:0000256" key="4">
    <source>
        <dbReference type="ARBA" id="ARBA00004906"/>
    </source>
</evidence>
<keyword evidence="8" id="KW-0808">Transferase</keyword>
<comment type="pathway">
    <text evidence="4">Protein modification; protein ubiquitination.</text>
</comment>
<dbReference type="Gene3D" id="3.30.40.10">
    <property type="entry name" value="Zinc/RING finger domain, C3HC4 (zinc finger)"/>
    <property type="match status" value="1"/>
</dbReference>
<dbReference type="Pfam" id="PF23419">
    <property type="entry name" value="WD40_RFWD3"/>
    <property type="match status" value="1"/>
</dbReference>
<organism evidence="18 19">
    <name type="scientific">Chlamydomonas eustigma</name>
    <dbReference type="NCBI Taxonomy" id="1157962"/>
    <lineage>
        <taxon>Eukaryota</taxon>
        <taxon>Viridiplantae</taxon>
        <taxon>Chlorophyta</taxon>
        <taxon>core chlorophytes</taxon>
        <taxon>Chlorophyceae</taxon>
        <taxon>CS clade</taxon>
        <taxon>Chlamydomonadales</taxon>
        <taxon>Chlamydomonadaceae</taxon>
        <taxon>Chlamydomonas</taxon>
    </lineage>
</organism>
<dbReference type="SUPFAM" id="SSF57850">
    <property type="entry name" value="RING/U-box"/>
    <property type="match status" value="1"/>
</dbReference>
<evidence type="ECO:0000256" key="2">
    <source>
        <dbReference type="ARBA" id="ARBA00004123"/>
    </source>
</evidence>
<dbReference type="InterPro" id="IPR001841">
    <property type="entry name" value="Znf_RING"/>
</dbReference>
<protein>
    <recommendedName>
        <fullName evidence="5">RING-type E3 ubiquitin transferase</fullName>
        <ecNumber evidence="5">2.3.2.27</ecNumber>
    </recommendedName>
</protein>
<dbReference type="OrthoDB" id="5600418at2759"/>
<evidence type="ECO:0000256" key="1">
    <source>
        <dbReference type="ARBA" id="ARBA00000900"/>
    </source>
</evidence>
<keyword evidence="6" id="KW-0963">Cytoplasm</keyword>
<dbReference type="GO" id="GO:0036297">
    <property type="term" value="P:interstrand cross-link repair"/>
    <property type="evidence" value="ECO:0007669"/>
    <property type="project" value="InterPro"/>
</dbReference>
<feature type="region of interest" description="Disordered" evidence="16">
    <location>
        <begin position="763"/>
        <end position="820"/>
    </location>
</feature>
<dbReference type="GO" id="GO:0016567">
    <property type="term" value="P:protein ubiquitination"/>
    <property type="evidence" value="ECO:0007669"/>
    <property type="project" value="InterPro"/>
</dbReference>
<dbReference type="Proteomes" id="UP000232323">
    <property type="component" value="Unassembled WGS sequence"/>
</dbReference>
<dbReference type="PANTHER" id="PTHR16047:SF7">
    <property type="entry name" value="E3 UBIQUITIN-PROTEIN LIGASE RFWD3"/>
    <property type="match status" value="1"/>
</dbReference>
<comment type="subcellular location">
    <subcellularLocation>
        <location evidence="3">Cytoplasm</location>
    </subcellularLocation>
    <subcellularLocation>
        <location evidence="2">Nucleus</location>
    </subcellularLocation>
</comment>
<sequence>MSENVILLDSSGEETDLETVDKPRVKRLKSDNVQDGSKDAPLFNVAPENNENASTCIICMEQLVENGPHRAVCLKCGHIFGRSCILLWLKEKKRCPQCNSKSKKSDVINLFNLSKVQAAGDGALVDELEVQLQKEKLARQHAEQETKHLQQQLELLRRQNIPPSLPQVPSTELSASKLEGKQGCEGVRCSDPCPLLHATVTNNPYLGLPQPFCTTKQPPAGYAVHIPHFYHHQQRPVENICNTLNITSLQGGPLSAPPTFSQPQRVYSNPPSSGRNTQPQGHSAYMPSRSSYHQGGHGNMPVSLSHLPLECSSWSTTLGRQGGTSTQLPPGAYRVMPEQHSAQTYRNTPVESIQNSYSSILPCLSSGHSMCSDGKGGRDWKGMPGYESHNQLGRPSIQPIDSCIEGMNGEVVHSGVLGPYQNVTAQSRAAQSSCGRPGRGHTPQTDTPAVFESVQEYSTCGTRCFAMHVPSALLLIPLQESLRPQQRIEGMSGSSRWWLRKASILCPEAPGRIRLPDSTGAVRDVKYNAKQQLVAVATQGAGLLVLSSRSDSIVATFNLGSPAWSCCWGAADSHTLYAGLKDGKLMRINMRHASGTSGASAAVQGASAAVGVEDLGRVGSRVDSCHMPLHTVVSLRSGSQREAEGHVQRPPAEAHEGSLGDEFECLVASSGRGVWGLKPQASDPALVCPSLEESARSQRFVSLCAPPGHMYTCESVACENVSSTVAVSWRPPALSATPPGQQNGLSCQFKAIHKVIQRMHKDEPHEKYDSTQQLDGLNENGSGGAPLLPGGGTQSAASSSISSIAGGGPEAPSGIVSPSTGAVQRAGEKWASLYQIRRIQLRALPDRNGILFYAPRSVSPPLLPSPLAAMTDKTIYIIFMC</sequence>
<keyword evidence="7" id="KW-0853">WD repeat</keyword>